<dbReference type="GO" id="GO:0000978">
    <property type="term" value="F:RNA polymerase II cis-regulatory region sequence-specific DNA binding"/>
    <property type="evidence" value="ECO:0007669"/>
    <property type="project" value="TreeGrafter"/>
</dbReference>
<proteinExistence type="inferred from homology"/>
<dbReference type="PROSITE" id="PS51915">
    <property type="entry name" value="ZAD"/>
    <property type="match status" value="1"/>
</dbReference>
<feature type="region of interest" description="Disordered" evidence="11">
    <location>
        <begin position="136"/>
        <end position="159"/>
    </location>
</feature>
<feature type="domain" description="C2H2-type" evidence="12">
    <location>
        <begin position="224"/>
        <end position="247"/>
    </location>
</feature>
<evidence type="ECO:0000256" key="2">
    <source>
        <dbReference type="ARBA" id="ARBA00022723"/>
    </source>
</evidence>
<dbReference type="PROSITE" id="PS00028">
    <property type="entry name" value="ZINC_FINGER_C2H2_1"/>
    <property type="match status" value="1"/>
</dbReference>
<organism evidence="14 15">
    <name type="scientific">Anopheles maculatus</name>
    <dbReference type="NCBI Taxonomy" id="74869"/>
    <lineage>
        <taxon>Eukaryota</taxon>
        <taxon>Metazoa</taxon>
        <taxon>Ecdysozoa</taxon>
        <taxon>Arthropoda</taxon>
        <taxon>Hexapoda</taxon>
        <taxon>Insecta</taxon>
        <taxon>Pterygota</taxon>
        <taxon>Neoptera</taxon>
        <taxon>Endopterygota</taxon>
        <taxon>Diptera</taxon>
        <taxon>Nematocera</taxon>
        <taxon>Culicoidea</taxon>
        <taxon>Culicidae</taxon>
        <taxon>Anophelinae</taxon>
        <taxon>Anopheles</taxon>
        <taxon>Anopheles maculatus group</taxon>
    </lineage>
</organism>
<dbReference type="VEuPathDB" id="VectorBase:AMAM023007"/>
<dbReference type="Pfam" id="PF07776">
    <property type="entry name" value="zf-AD"/>
    <property type="match status" value="1"/>
</dbReference>
<evidence type="ECO:0000256" key="4">
    <source>
        <dbReference type="ARBA" id="ARBA00022771"/>
    </source>
</evidence>
<evidence type="ECO:0000313" key="15">
    <source>
        <dbReference type="Proteomes" id="UP000075901"/>
    </source>
</evidence>
<evidence type="ECO:0000256" key="10">
    <source>
        <dbReference type="PROSITE-ProRule" id="PRU01263"/>
    </source>
</evidence>
<dbReference type="InterPro" id="IPR050527">
    <property type="entry name" value="Snail/Krueppel_Znf"/>
</dbReference>
<dbReference type="SMART" id="SM00868">
    <property type="entry name" value="zf-AD"/>
    <property type="match status" value="1"/>
</dbReference>
<dbReference type="PANTHER" id="PTHR24388:SF54">
    <property type="entry name" value="PROTEIN ESCARGOT"/>
    <property type="match status" value="1"/>
</dbReference>
<accession>A0A182TAN2</accession>
<evidence type="ECO:0000256" key="6">
    <source>
        <dbReference type="ARBA" id="ARBA00023125"/>
    </source>
</evidence>
<dbReference type="InterPro" id="IPR012934">
    <property type="entry name" value="Znf_AD"/>
</dbReference>
<name>A0A182TAN2_9DIPT</name>
<dbReference type="AlphaFoldDB" id="A0A182TAN2"/>
<feature type="binding site" evidence="10">
    <location>
        <position position="54"/>
    </location>
    <ligand>
        <name>Zn(2+)</name>
        <dbReference type="ChEBI" id="CHEBI:29105"/>
    </ligand>
</feature>
<keyword evidence="3" id="KW-0677">Repeat</keyword>
<dbReference type="InterPro" id="IPR036236">
    <property type="entry name" value="Znf_C2H2_sf"/>
</dbReference>
<evidence type="ECO:0000256" key="11">
    <source>
        <dbReference type="SAM" id="MobiDB-lite"/>
    </source>
</evidence>
<keyword evidence="6" id="KW-0238">DNA-binding</keyword>
<keyword evidence="7" id="KW-0539">Nucleus</keyword>
<evidence type="ECO:0000259" key="13">
    <source>
        <dbReference type="PROSITE" id="PS51915"/>
    </source>
</evidence>
<evidence type="ECO:0000313" key="14">
    <source>
        <dbReference type="EnsemblMetazoa" id="AMAM023007-PA"/>
    </source>
</evidence>
<reference evidence="14" key="2">
    <citation type="submission" date="2020-05" db="UniProtKB">
        <authorList>
            <consortium name="EnsemblMetazoa"/>
        </authorList>
    </citation>
    <scope>IDENTIFICATION</scope>
    <source>
        <strain evidence="14">maculatus3</strain>
    </source>
</reference>
<feature type="compositionally biased region" description="Polar residues" evidence="11">
    <location>
        <begin position="136"/>
        <end position="145"/>
    </location>
</feature>
<dbReference type="SUPFAM" id="SSF57716">
    <property type="entry name" value="Glucocorticoid receptor-like (DNA-binding domain)"/>
    <property type="match status" value="1"/>
</dbReference>
<feature type="binding site" evidence="10">
    <location>
        <position position="8"/>
    </location>
    <ligand>
        <name>Zn(2+)</name>
        <dbReference type="ChEBI" id="CHEBI:29105"/>
    </ligand>
</feature>
<dbReference type="Pfam" id="PF00096">
    <property type="entry name" value="zf-C2H2"/>
    <property type="match status" value="2"/>
</dbReference>
<evidence type="ECO:0000256" key="1">
    <source>
        <dbReference type="ARBA" id="ARBA00004123"/>
    </source>
</evidence>
<dbReference type="EnsemblMetazoa" id="AMAM023007-RA">
    <property type="protein sequence ID" value="AMAM023007-PA"/>
    <property type="gene ID" value="AMAM023007"/>
</dbReference>
<keyword evidence="4 9" id="KW-0863">Zinc-finger</keyword>
<reference evidence="15" key="1">
    <citation type="submission" date="2013-09" db="EMBL/GenBank/DDBJ databases">
        <title>The Genome Sequence of Anopheles maculatus species B.</title>
        <authorList>
            <consortium name="The Broad Institute Genomics Platform"/>
            <person name="Neafsey D.E."/>
            <person name="Besansky N."/>
            <person name="Howell P."/>
            <person name="Walton C."/>
            <person name="Young S.K."/>
            <person name="Zeng Q."/>
            <person name="Gargeya S."/>
            <person name="Fitzgerald M."/>
            <person name="Haas B."/>
            <person name="Abouelleil A."/>
            <person name="Allen A.W."/>
            <person name="Alvarado L."/>
            <person name="Arachchi H.M."/>
            <person name="Berlin A.M."/>
            <person name="Chapman S.B."/>
            <person name="Gainer-Dewar J."/>
            <person name="Goldberg J."/>
            <person name="Griggs A."/>
            <person name="Gujja S."/>
            <person name="Hansen M."/>
            <person name="Howarth C."/>
            <person name="Imamovic A."/>
            <person name="Ireland A."/>
            <person name="Larimer J."/>
            <person name="McCowan C."/>
            <person name="Murphy C."/>
            <person name="Pearson M."/>
            <person name="Poon T.W."/>
            <person name="Priest M."/>
            <person name="Roberts A."/>
            <person name="Saif S."/>
            <person name="Shea T."/>
            <person name="Sisk P."/>
            <person name="Sykes S."/>
            <person name="Wortman J."/>
            <person name="Nusbaum C."/>
            <person name="Birren B."/>
        </authorList>
    </citation>
    <scope>NUCLEOTIDE SEQUENCE [LARGE SCALE GENOMIC DNA]</scope>
    <source>
        <strain evidence="15">maculatus3</strain>
    </source>
</reference>
<evidence type="ECO:0000256" key="5">
    <source>
        <dbReference type="ARBA" id="ARBA00022833"/>
    </source>
</evidence>
<feature type="binding site" evidence="10">
    <location>
        <position position="51"/>
    </location>
    <ligand>
        <name>Zn(2+)</name>
        <dbReference type="ChEBI" id="CHEBI:29105"/>
    </ligand>
</feature>
<dbReference type="GO" id="GO:0008270">
    <property type="term" value="F:zinc ion binding"/>
    <property type="evidence" value="ECO:0007669"/>
    <property type="project" value="UniProtKB-UniRule"/>
</dbReference>
<evidence type="ECO:0000259" key="12">
    <source>
        <dbReference type="PROSITE" id="PS50157"/>
    </source>
</evidence>
<comment type="similarity">
    <text evidence="8">Belongs to the snail C2H2-type zinc-finger protein family.</text>
</comment>
<feature type="region of interest" description="Disordered" evidence="11">
    <location>
        <begin position="171"/>
        <end position="194"/>
    </location>
</feature>
<dbReference type="GO" id="GO:0005634">
    <property type="term" value="C:nucleus"/>
    <property type="evidence" value="ECO:0007669"/>
    <property type="project" value="UniProtKB-SubCell"/>
</dbReference>
<keyword evidence="15" id="KW-1185">Reference proteome</keyword>
<keyword evidence="2 10" id="KW-0479">Metal-binding</keyword>
<dbReference type="InterPro" id="IPR013087">
    <property type="entry name" value="Znf_C2H2_type"/>
</dbReference>
<keyword evidence="5 10" id="KW-0862">Zinc</keyword>
<evidence type="ECO:0000256" key="8">
    <source>
        <dbReference type="ARBA" id="ARBA00037948"/>
    </source>
</evidence>
<dbReference type="Gene3D" id="3.30.160.60">
    <property type="entry name" value="Classic Zinc Finger"/>
    <property type="match status" value="1"/>
</dbReference>
<feature type="domain" description="ZAD" evidence="13">
    <location>
        <begin position="3"/>
        <end position="78"/>
    </location>
</feature>
<dbReference type="Proteomes" id="UP000075901">
    <property type="component" value="Unassembled WGS sequence"/>
</dbReference>
<evidence type="ECO:0000256" key="7">
    <source>
        <dbReference type="ARBA" id="ARBA00023242"/>
    </source>
</evidence>
<evidence type="ECO:0000256" key="3">
    <source>
        <dbReference type="ARBA" id="ARBA00022737"/>
    </source>
</evidence>
<evidence type="ECO:0000256" key="9">
    <source>
        <dbReference type="PROSITE-ProRule" id="PRU00042"/>
    </source>
</evidence>
<dbReference type="SUPFAM" id="SSF57667">
    <property type="entry name" value="beta-beta-alpha zinc fingers"/>
    <property type="match status" value="1"/>
</dbReference>
<feature type="binding site" evidence="10">
    <location>
        <position position="5"/>
    </location>
    <ligand>
        <name>Zn(2+)</name>
        <dbReference type="ChEBI" id="CHEBI:29105"/>
    </ligand>
</feature>
<dbReference type="PANTHER" id="PTHR24388">
    <property type="entry name" value="ZINC FINGER PROTEIN"/>
    <property type="match status" value="1"/>
</dbReference>
<dbReference type="SMART" id="SM00355">
    <property type="entry name" value="ZnF_C2H2"/>
    <property type="match status" value="3"/>
</dbReference>
<comment type="subcellular location">
    <subcellularLocation>
        <location evidence="1">Nucleus</location>
    </subcellularLocation>
</comment>
<protein>
    <submittedName>
        <fullName evidence="14">Uncharacterized protein</fullName>
    </submittedName>
</protein>
<dbReference type="GO" id="GO:0000981">
    <property type="term" value="F:DNA-binding transcription factor activity, RNA polymerase II-specific"/>
    <property type="evidence" value="ECO:0007669"/>
    <property type="project" value="TreeGrafter"/>
</dbReference>
<dbReference type="PROSITE" id="PS50157">
    <property type="entry name" value="ZINC_FINGER_C2H2_2"/>
    <property type="match status" value="1"/>
</dbReference>
<sequence>MLTICRFCLHDDEKSLYLLAESVDSDVTIEDVEMLTGIQLNAEELDSYSVCFECSKQLKRSTAFRYLCLSNDTHFRQLCRMRFDKIVLESLEIEFLSSGTDEDDSIDDTPSVVQKPLTPTDELNIQIERYDRCSTNGILSDQSPNHGHGFSDGEQDEDPQQYSNYSAYTLASKSEPEPPIVPNHYKNTTRRRNSNAQRQLCSMCGKMVTNIMLHISSHKKETNYKCPHCPTKMTHPANLKRHIKAVHLKTILKTCDLCGKGFTHKNTYKSHMVRWL</sequence>